<protein>
    <submittedName>
        <fullName evidence="2">Uncharacterized protein</fullName>
    </submittedName>
</protein>
<evidence type="ECO:0000313" key="2">
    <source>
        <dbReference type="EMBL" id="KAJ7041694.1"/>
    </source>
</evidence>
<sequence length="200" mass="21416">MSRRSRHGRRPTLGAADNPILMDENGHFVESFSPPKRLPSGRLRQINRGPPSIINAVPFWSDPTSPTPARRGSRISESKCKNLLVNGFFYGLFFLFYGILVNGILVNGILVNDSLFPTRPRAAPSLGPFKEGCCAGTPVACSNAAYSAPTATAMSAFASGFNKTGNALGVADPRARDLSKTMTKWPPSPLIIQAVPLGSD</sequence>
<feature type="transmembrane region" description="Helical" evidence="1">
    <location>
        <begin position="83"/>
        <end position="110"/>
    </location>
</feature>
<organism evidence="2 3">
    <name type="scientific">Mycena alexandri</name>
    <dbReference type="NCBI Taxonomy" id="1745969"/>
    <lineage>
        <taxon>Eukaryota</taxon>
        <taxon>Fungi</taxon>
        <taxon>Dikarya</taxon>
        <taxon>Basidiomycota</taxon>
        <taxon>Agaricomycotina</taxon>
        <taxon>Agaricomycetes</taxon>
        <taxon>Agaricomycetidae</taxon>
        <taxon>Agaricales</taxon>
        <taxon>Marasmiineae</taxon>
        <taxon>Mycenaceae</taxon>
        <taxon>Mycena</taxon>
    </lineage>
</organism>
<evidence type="ECO:0000313" key="3">
    <source>
        <dbReference type="Proteomes" id="UP001218188"/>
    </source>
</evidence>
<dbReference type="EMBL" id="JARJCM010000015">
    <property type="protein sequence ID" value="KAJ7041694.1"/>
    <property type="molecule type" value="Genomic_DNA"/>
</dbReference>
<gene>
    <name evidence="2" type="ORF">C8F04DRAFT_1252623</name>
</gene>
<dbReference type="AlphaFoldDB" id="A0AAD6XDX0"/>
<proteinExistence type="predicted"/>
<accession>A0AAD6XDX0</accession>
<keyword evidence="1" id="KW-0472">Membrane</keyword>
<reference evidence="2" key="1">
    <citation type="submission" date="2023-03" db="EMBL/GenBank/DDBJ databases">
        <title>Massive genome expansion in bonnet fungi (Mycena s.s.) driven by repeated elements and novel gene families across ecological guilds.</title>
        <authorList>
            <consortium name="Lawrence Berkeley National Laboratory"/>
            <person name="Harder C.B."/>
            <person name="Miyauchi S."/>
            <person name="Viragh M."/>
            <person name="Kuo A."/>
            <person name="Thoen E."/>
            <person name="Andreopoulos B."/>
            <person name="Lu D."/>
            <person name="Skrede I."/>
            <person name="Drula E."/>
            <person name="Henrissat B."/>
            <person name="Morin E."/>
            <person name="Kohler A."/>
            <person name="Barry K."/>
            <person name="LaButti K."/>
            <person name="Morin E."/>
            <person name="Salamov A."/>
            <person name="Lipzen A."/>
            <person name="Mereny Z."/>
            <person name="Hegedus B."/>
            <person name="Baldrian P."/>
            <person name="Stursova M."/>
            <person name="Weitz H."/>
            <person name="Taylor A."/>
            <person name="Grigoriev I.V."/>
            <person name="Nagy L.G."/>
            <person name="Martin F."/>
            <person name="Kauserud H."/>
        </authorList>
    </citation>
    <scope>NUCLEOTIDE SEQUENCE</scope>
    <source>
        <strain evidence="2">CBHHK200</strain>
    </source>
</reference>
<evidence type="ECO:0000256" key="1">
    <source>
        <dbReference type="SAM" id="Phobius"/>
    </source>
</evidence>
<keyword evidence="1" id="KW-0812">Transmembrane</keyword>
<keyword evidence="3" id="KW-1185">Reference proteome</keyword>
<name>A0AAD6XDX0_9AGAR</name>
<comment type="caution">
    <text evidence="2">The sequence shown here is derived from an EMBL/GenBank/DDBJ whole genome shotgun (WGS) entry which is preliminary data.</text>
</comment>
<dbReference type="Proteomes" id="UP001218188">
    <property type="component" value="Unassembled WGS sequence"/>
</dbReference>
<keyword evidence="1" id="KW-1133">Transmembrane helix</keyword>